<comment type="caution">
    <text evidence="2">The sequence shown here is derived from an EMBL/GenBank/DDBJ whole genome shotgun (WGS) entry which is preliminary data.</text>
</comment>
<evidence type="ECO:0000256" key="1">
    <source>
        <dbReference type="SAM" id="MobiDB-lite"/>
    </source>
</evidence>
<dbReference type="EMBL" id="SNRW01001139">
    <property type="protein sequence ID" value="KAA6397612.1"/>
    <property type="molecule type" value="Genomic_DNA"/>
</dbReference>
<feature type="region of interest" description="Disordered" evidence="1">
    <location>
        <begin position="87"/>
        <end position="106"/>
    </location>
</feature>
<organism evidence="2 3">
    <name type="scientific">Streblomastix strix</name>
    <dbReference type="NCBI Taxonomy" id="222440"/>
    <lineage>
        <taxon>Eukaryota</taxon>
        <taxon>Metamonada</taxon>
        <taxon>Preaxostyla</taxon>
        <taxon>Oxymonadida</taxon>
        <taxon>Streblomastigidae</taxon>
        <taxon>Streblomastix</taxon>
    </lineage>
</organism>
<feature type="compositionally biased region" description="Basic and acidic residues" evidence="1">
    <location>
        <begin position="94"/>
        <end position="104"/>
    </location>
</feature>
<evidence type="ECO:0000313" key="3">
    <source>
        <dbReference type="Proteomes" id="UP000324800"/>
    </source>
</evidence>
<protein>
    <submittedName>
        <fullName evidence="2">Uncharacterized protein</fullName>
    </submittedName>
</protein>
<accession>A0A5J4WSV1</accession>
<gene>
    <name evidence="2" type="ORF">EZS28_006863</name>
</gene>
<evidence type="ECO:0000313" key="2">
    <source>
        <dbReference type="EMBL" id="KAA6397612.1"/>
    </source>
</evidence>
<name>A0A5J4WSV1_9EUKA</name>
<dbReference type="AlphaFoldDB" id="A0A5J4WSV1"/>
<dbReference type="Proteomes" id="UP000324800">
    <property type="component" value="Unassembled WGS sequence"/>
</dbReference>
<reference evidence="2 3" key="1">
    <citation type="submission" date="2019-03" db="EMBL/GenBank/DDBJ databases">
        <title>Single cell metagenomics reveals metabolic interactions within the superorganism composed of flagellate Streblomastix strix and complex community of Bacteroidetes bacteria on its surface.</title>
        <authorList>
            <person name="Treitli S.C."/>
            <person name="Kolisko M."/>
            <person name="Husnik F."/>
            <person name="Keeling P."/>
            <person name="Hampl V."/>
        </authorList>
    </citation>
    <scope>NUCLEOTIDE SEQUENCE [LARGE SCALE GENOMIC DNA]</scope>
    <source>
        <strain evidence="2">ST1C</strain>
    </source>
</reference>
<proteinExistence type="predicted"/>
<feature type="region of interest" description="Disordered" evidence="1">
    <location>
        <begin position="171"/>
        <end position="211"/>
    </location>
</feature>
<feature type="compositionally biased region" description="Basic and acidic residues" evidence="1">
    <location>
        <begin position="171"/>
        <end position="188"/>
    </location>
</feature>
<sequence length="211" mass="24669">MRRYWIQKRKRNKAVVAAVAVIARKYEKIGQGKETRKFREPMEMRTGQRMMNAINKLRKRNRSNFKEIHFTIPSTTLTSTGRNISKTKNNFPPETHEDIKKKNPNENNRNYNNIFEIWANHLKGSYIPGLLNVNYGVVGFINIHSQIYQSIIDEVRCLFILAAEQIIESETESKDQEQLMNELERIEADGTNDNGDDDQSEQVIEPKHFTI</sequence>